<dbReference type="OrthoDB" id="9799932at2"/>
<dbReference type="GO" id="GO:0016020">
    <property type="term" value="C:membrane"/>
    <property type="evidence" value="ECO:0007669"/>
    <property type="project" value="UniProtKB-SubCell"/>
</dbReference>
<dbReference type="EMBL" id="SKBM01000032">
    <property type="protein sequence ID" value="TCZ54562.1"/>
    <property type="molecule type" value="Genomic_DNA"/>
</dbReference>
<dbReference type="InterPro" id="IPR007792">
    <property type="entry name" value="T4SS_VirB3/TrbD/AvhB"/>
</dbReference>
<name>A0A4R4D5H2_9PROT</name>
<evidence type="ECO:0000256" key="2">
    <source>
        <dbReference type="ARBA" id="ARBA00022692"/>
    </source>
</evidence>
<evidence type="ECO:0000256" key="3">
    <source>
        <dbReference type="ARBA" id="ARBA00022989"/>
    </source>
</evidence>
<sequence>MSPAAGRDTLFLAATRPAMRWGVPMEGYYLNLFGTWLLGMVLGSPLWWATFFVWHLPMVALTNRNPHFFHELRMWYATRGQTIGGVLRALPDRAPRRARDLVSGV</sequence>
<evidence type="ECO:0000256" key="4">
    <source>
        <dbReference type="ARBA" id="ARBA00023136"/>
    </source>
</evidence>
<proteinExistence type="predicted"/>
<keyword evidence="7" id="KW-1185">Reference proteome</keyword>
<dbReference type="Proteomes" id="UP000295023">
    <property type="component" value="Unassembled WGS sequence"/>
</dbReference>
<dbReference type="RefSeq" id="WP_132295440.1">
    <property type="nucleotide sequence ID" value="NZ_SKBM01000032.1"/>
</dbReference>
<organism evidence="6 7">
    <name type="scientific">Roseicella aquatilis</name>
    <dbReference type="NCBI Taxonomy" id="2527868"/>
    <lineage>
        <taxon>Bacteria</taxon>
        <taxon>Pseudomonadati</taxon>
        <taxon>Pseudomonadota</taxon>
        <taxon>Alphaproteobacteria</taxon>
        <taxon>Acetobacterales</taxon>
        <taxon>Roseomonadaceae</taxon>
        <taxon>Roseicella</taxon>
    </lineage>
</organism>
<protein>
    <submittedName>
        <fullName evidence="6">Type IV secretion system protein VirB3</fullName>
    </submittedName>
</protein>
<dbReference type="AlphaFoldDB" id="A0A4R4D5H2"/>
<keyword evidence="2 5" id="KW-0812">Transmembrane</keyword>
<keyword evidence="3 5" id="KW-1133">Transmembrane helix</keyword>
<gene>
    <name evidence="6" type="ORF">EXY23_23095</name>
</gene>
<comment type="caution">
    <text evidence="6">The sequence shown here is derived from an EMBL/GenBank/DDBJ whole genome shotgun (WGS) entry which is preliminary data.</text>
</comment>
<evidence type="ECO:0000313" key="7">
    <source>
        <dbReference type="Proteomes" id="UP000295023"/>
    </source>
</evidence>
<comment type="subcellular location">
    <subcellularLocation>
        <location evidence="1">Membrane</location>
    </subcellularLocation>
</comment>
<evidence type="ECO:0000256" key="5">
    <source>
        <dbReference type="SAM" id="Phobius"/>
    </source>
</evidence>
<evidence type="ECO:0000256" key="1">
    <source>
        <dbReference type="ARBA" id="ARBA00004370"/>
    </source>
</evidence>
<feature type="transmembrane region" description="Helical" evidence="5">
    <location>
        <begin position="28"/>
        <end position="54"/>
    </location>
</feature>
<evidence type="ECO:0000313" key="6">
    <source>
        <dbReference type="EMBL" id="TCZ54562.1"/>
    </source>
</evidence>
<keyword evidence="4 5" id="KW-0472">Membrane</keyword>
<dbReference type="Pfam" id="PF05101">
    <property type="entry name" value="VirB3"/>
    <property type="match status" value="1"/>
</dbReference>
<accession>A0A4R4D5H2</accession>
<reference evidence="6 7" key="1">
    <citation type="submission" date="2019-03" db="EMBL/GenBank/DDBJ databases">
        <title>Paracraurococcus aquatilis NE82 genome sequence.</title>
        <authorList>
            <person name="Zhao Y."/>
            <person name="Du Z."/>
        </authorList>
    </citation>
    <scope>NUCLEOTIDE SEQUENCE [LARGE SCALE GENOMIC DNA]</scope>
    <source>
        <strain evidence="6 7">NE82</strain>
    </source>
</reference>